<evidence type="ECO:0000256" key="1">
    <source>
        <dbReference type="SAM" id="MobiDB-lite"/>
    </source>
</evidence>
<comment type="caution">
    <text evidence="2">The sequence shown here is derived from an EMBL/GenBank/DDBJ whole genome shotgun (WGS) entry which is preliminary data.</text>
</comment>
<organism evidence="2 3">
    <name type="scientific">Rhododendron griersonianum</name>
    <dbReference type="NCBI Taxonomy" id="479676"/>
    <lineage>
        <taxon>Eukaryota</taxon>
        <taxon>Viridiplantae</taxon>
        <taxon>Streptophyta</taxon>
        <taxon>Embryophyta</taxon>
        <taxon>Tracheophyta</taxon>
        <taxon>Spermatophyta</taxon>
        <taxon>Magnoliopsida</taxon>
        <taxon>eudicotyledons</taxon>
        <taxon>Gunneridae</taxon>
        <taxon>Pentapetalae</taxon>
        <taxon>asterids</taxon>
        <taxon>Ericales</taxon>
        <taxon>Ericaceae</taxon>
        <taxon>Ericoideae</taxon>
        <taxon>Rhodoreae</taxon>
        <taxon>Rhododendron</taxon>
    </lineage>
</organism>
<evidence type="ECO:0000313" key="2">
    <source>
        <dbReference type="EMBL" id="KAG5563761.1"/>
    </source>
</evidence>
<feature type="compositionally biased region" description="Basic and acidic residues" evidence="1">
    <location>
        <begin position="89"/>
        <end position="105"/>
    </location>
</feature>
<evidence type="ECO:0000313" key="3">
    <source>
        <dbReference type="Proteomes" id="UP000823749"/>
    </source>
</evidence>
<dbReference type="PANTHER" id="PTHR34427:SF15">
    <property type="entry name" value="DUF4283 DOMAIN-CONTAINING PROTEIN"/>
    <property type="match status" value="1"/>
</dbReference>
<dbReference type="PANTHER" id="PTHR34427">
    <property type="entry name" value="DUF4283 DOMAIN PROTEIN"/>
    <property type="match status" value="1"/>
</dbReference>
<accession>A0AAV6LG97</accession>
<proteinExistence type="predicted"/>
<reference evidence="2" key="1">
    <citation type="submission" date="2020-08" db="EMBL/GenBank/DDBJ databases">
        <title>Plant Genome Project.</title>
        <authorList>
            <person name="Zhang R.-G."/>
        </authorList>
    </citation>
    <scope>NUCLEOTIDE SEQUENCE</scope>
    <source>
        <strain evidence="2">WSP0</strain>
        <tissue evidence="2">Leaf</tissue>
    </source>
</reference>
<dbReference type="Proteomes" id="UP000823749">
    <property type="component" value="Chromosome 1"/>
</dbReference>
<dbReference type="AlphaFoldDB" id="A0AAV6LG97"/>
<protein>
    <recommendedName>
        <fullName evidence="4">DUF4283 domain-containing protein</fullName>
    </recommendedName>
</protein>
<gene>
    <name evidence="2" type="ORF">RHGRI_000082</name>
</gene>
<keyword evidence="3" id="KW-1185">Reference proteome</keyword>
<sequence>MEVFRAIGDSFGAFMHVDEDTRLRAHFQWARFAVRAVPATVKIALGGWIYEVPLWVEKGPRVLSQSDVVVERGGGGGSAGVSEGPVVEGGRKKMTREGSARDASGERGVGLYGSRVNSRNSNFELGSDFGLVPGHVLGRREMQPRPQNGYGPRGQVVAINNKKWVRRRDPGAGTSEN</sequence>
<evidence type="ECO:0008006" key="4">
    <source>
        <dbReference type="Google" id="ProtNLM"/>
    </source>
</evidence>
<name>A0AAV6LG97_9ERIC</name>
<dbReference type="EMBL" id="JACTNZ010000001">
    <property type="protein sequence ID" value="KAG5563761.1"/>
    <property type="molecule type" value="Genomic_DNA"/>
</dbReference>
<feature type="region of interest" description="Disordered" evidence="1">
    <location>
        <begin position="73"/>
        <end position="112"/>
    </location>
</feature>